<reference evidence="2" key="1">
    <citation type="submission" date="2020-10" db="EMBL/GenBank/DDBJ databases">
        <authorList>
            <person name="Gilroy R."/>
        </authorList>
    </citation>
    <scope>NUCLEOTIDE SEQUENCE</scope>
    <source>
        <strain evidence="2">ChiSjej3B21-11622</strain>
    </source>
</reference>
<accession>A0A9D0ZWE0</accession>
<name>A0A9D0ZWE0_9FIRM</name>
<reference evidence="2" key="2">
    <citation type="journal article" date="2021" name="PeerJ">
        <title>Extensive microbial diversity within the chicken gut microbiome revealed by metagenomics and culture.</title>
        <authorList>
            <person name="Gilroy R."/>
            <person name="Ravi A."/>
            <person name="Getino M."/>
            <person name="Pursley I."/>
            <person name="Horton D.L."/>
            <person name="Alikhan N.F."/>
            <person name="Baker D."/>
            <person name="Gharbi K."/>
            <person name="Hall N."/>
            <person name="Watson M."/>
            <person name="Adriaenssens E.M."/>
            <person name="Foster-Nyarko E."/>
            <person name="Jarju S."/>
            <person name="Secka A."/>
            <person name="Antonio M."/>
            <person name="Oren A."/>
            <person name="Chaudhuri R.R."/>
            <person name="La Ragione R."/>
            <person name="Hildebrand F."/>
            <person name="Pallen M.J."/>
        </authorList>
    </citation>
    <scope>NUCLEOTIDE SEQUENCE</scope>
    <source>
        <strain evidence="2">ChiSjej3B21-11622</strain>
    </source>
</reference>
<proteinExistence type="predicted"/>
<sequence length="357" mass="40152">MRQANEFLFLSEFGKIDDGFLCDTAKPWNHTGQAFETMKFVRKAACVFLVPALLGGGLFHSQVKAALQEFTTQLGKFLGITEDLADYTEAPNSSVTQNGLTLTLKEVILDQNQLLFLLDTQFDSRSEPREISLAADVWMNGEKLNALEEYTSDWMGSQSEPQYMVRFSFDEEWKDSQAKIKAVFKACELQVDEETGPMSGAEIGQYEFSFHASKTVLEDHTVSVPLDISVPIDNTHEIQFAKFVKNSVGSRIEGTASELPEGYVYYLEGTDSTGREIRYHLSSLIDGRIVFVNEDNTWISSDAAWIRLQLCRQKLNEIKRTEDMGEGEEIVGEGAFEVNGEIDKIGGEFVAEWQFGF</sequence>
<dbReference type="AlphaFoldDB" id="A0A9D0ZWE0"/>
<protein>
    <submittedName>
        <fullName evidence="2">DUF4179 domain-containing protein</fullName>
    </submittedName>
</protein>
<dbReference type="Proteomes" id="UP000886886">
    <property type="component" value="Unassembled WGS sequence"/>
</dbReference>
<dbReference type="Gene3D" id="2.60.40.1630">
    <property type="entry name" value="bacillus anthracis domain"/>
    <property type="match status" value="1"/>
</dbReference>
<organism evidence="2 3">
    <name type="scientific">Candidatus Limivivens merdigallinarum</name>
    <dbReference type="NCBI Taxonomy" id="2840859"/>
    <lineage>
        <taxon>Bacteria</taxon>
        <taxon>Bacillati</taxon>
        <taxon>Bacillota</taxon>
        <taxon>Clostridia</taxon>
        <taxon>Lachnospirales</taxon>
        <taxon>Lachnospiraceae</taxon>
        <taxon>Lachnospiraceae incertae sedis</taxon>
        <taxon>Candidatus Limivivens</taxon>
    </lineage>
</organism>
<dbReference type="Pfam" id="PF13786">
    <property type="entry name" value="DUF4179"/>
    <property type="match status" value="1"/>
</dbReference>
<dbReference type="InterPro" id="IPR025436">
    <property type="entry name" value="DUF4179"/>
</dbReference>
<gene>
    <name evidence="2" type="ORF">IAB26_05900</name>
</gene>
<evidence type="ECO:0000313" key="2">
    <source>
        <dbReference type="EMBL" id="HIQ96075.1"/>
    </source>
</evidence>
<dbReference type="EMBL" id="DVFT01000088">
    <property type="protein sequence ID" value="HIQ96075.1"/>
    <property type="molecule type" value="Genomic_DNA"/>
</dbReference>
<evidence type="ECO:0000313" key="3">
    <source>
        <dbReference type="Proteomes" id="UP000886886"/>
    </source>
</evidence>
<evidence type="ECO:0000259" key="1">
    <source>
        <dbReference type="Pfam" id="PF13786"/>
    </source>
</evidence>
<feature type="domain" description="DUF4179" evidence="1">
    <location>
        <begin position="42"/>
        <end position="117"/>
    </location>
</feature>
<comment type="caution">
    <text evidence="2">The sequence shown here is derived from an EMBL/GenBank/DDBJ whole genome shotgun (WGS) entry which is preliminary data.</text>
</comment>